<dbReference type="GO" id="GO:0016717">
    <property type="term" value="F:oxidoreductase activity, acting on paired donors, with oxidation of a pair of donors resulting in the reduction of molecular oxygen to two molecules of water"/>
    <property type="evidence" value="ECO:0007669"/>
    <property type="project" value="TreeGrafter"/>
</dbReference>
<sequence length="119" mass="13897">MHFVISIFFVLTLIISHLTTETEFPKTDRHGFLPYDYYEHQLAVSLDYHPGSKLANWIFGGFNSHAAHHLFPKLPHTTYNLISPTIKSLAIKYRLPYNEMSLIDAIFSHYKYLKKLGQQ</sequence>
<accession>A0A401UAA6</accession>
<dbReference type="Pfam" id="PF00487">
    <property type="entry name" value="FA_desaturase"/>
    <property type="match status" value="1"/>
</dbReference>
<dbReference type="InterPro" id="IPR005804">
    <property type="entry name" value="FA_desaturase_dom"/>
</dbReference>
<gene>
    <name evidence="2" type="ORF">SanaruYs_20440</name>
</gene>
<reference evidence="2 3" key="1">
    <citation type="submission" date="2018-11" db="EMBL/GenBank/DDBJ databases">
        <title>Chryseotalea sanarue gen. nov., sp., nov., a member of the family Cytophagaceae, isolated from a brackish lake in Hamamatsu Japan.</title>
        <authorList>
            <person name="Maejima Y."/>
            <person name="Iino T."/>
            <person name="Muraguchi Y."/>
            <person name="Fukuda K."/>
            <person name="Ohkuma M."/>
            <person name="Moriuchi R."/>
            <person name="Dohra H."/>
            <person name="Kimbara K."/>
            <person name="Shintani M."/>
        </authorList>
    </citation>
    <scope>NUCLEOTIDE SEQUENCE [LARGE SCALE GENOMIC DNA]</scope>
    <source>
        <strain evidence="2 3">Ys</strain>
    </source>
</reference>
<evidence type="ECO:0000259" key="1">
    <source>
        <dbReference type="Pfam" id="PF00487"/>
    </source>
</evidence>
<dbReference type="Proteomes" id="UP000288227">
    <property type="component" value="Unassembled WGS sequence"/>
</dbReference>
<dbReference type="AlphaFoldDB" id="A0A401UAA6"/>
<dbReference type="GO" id="GO:0008610">
    <property type="term" value="P:lipid biosynthetic process"/>
    <property type="evidence" value="ECO:0007669"/>
    <property type="project" value="UniProtKB-ARBA"/>
</dbReference>
<dbReference type="PANTHER" id="PTHR19353">
    <property type="entry name" value="FATTY ACID DESATURASE 2"/>
    <property type="match status" value="1"/>
</dbReference>
<dbReference type="EMBL" id="BHXQ01000003">
    <property type="protein sequence ID" value="GCC51815.1"/>
    <property type="molecule type" value="Genomic_DNA"/>
</dbReference>
<comment type="caution">
    <text evidence="2">The sequence shown here is derived from an EMBL/GenBank/DDBJ whole genome shotgun (WGS) entry which is preliminary data.</text>
</comment>
<protein>
    <recommendedName>
        <fullName evidence="1">Fatty acid desaturase domain-containing protein</fullName>
    </recommendedName>
</protein>
<dbReference type="InterPro" id="IPR012171">
    <property type="entry name" value="Fatty_acid_desaturase"/>
</dbReference>
<organism evidence="2 3">
    <name type="scientific">Chryseotalea sanaruensis</name>
    <dbReference type="NCBI Taxonomy" id="2482724"/>
    <lineage>
        <taxon>Bacteria</taxon>
        <taxon>Pseudomonadati</taxon>
        <taxon>Bacteroidota</taxon>
        <taxon>Cytophagia</taxon>
        <taxon>Cytophagales</taxon>
        <taxon>Chryseotaleaceae</taxon>
        <taxon>Chryseotalea</taxon>
    </lineage>
</organism>
<keyword evidence="3" id="KW-1185">Reference proteome</keyword>
<name>A0A401UAA6_9BACT</name>
<dbReference type="GO" id="GO:0016020">
    <property type="term" value="C:membrane"/>
    <property type="evidence" value="ECO:0007669"/>
    <property type="project" value="TreeGrafter"/>
</dbReference>
<proteinExistence type="predicted"/>
<evidence type="ECO:0000313" key="3">
    <source>
        <dbReference type="Proteomes" id="UP000288227"/>
    </source>
</evidence>
<feature type="domain" description="Fatty acid desaturase" evidence="1">
    <location>
        <begin position="8"/>
        <end position="99"/>
    </location>
</feature>
<evidence type="ECO:0000313" key="2">
    <source>
        <dbReference type="EMBL" id="GCC51815.1"/>
    </source>
</evidence>
<dbReference type="PANTHER" id="PTHR19353:SF19">
    <property type="entry name" value="DELTA(5) FATTY ACID DESATURASE C-RELATED"/>
    <property type="match status" value="1"/>
</dbReference>